<keyword evidence="1" id="KW-0472">Membrane</keyword>
<feature type="transmembrane region" description="Helical" evidence="1">
    <location>
        <begin position="240"/>
        <end position="261"/>
    </location>
</feature>
<keyword evidence="1" id="KW-0812">Transmembrane</keyword>
<sequence>MGSLSCYNDCKHNYQNAMQDKLDSPMPWIGMYIAAALVVCALAMAADAFHGFRSKMLWFPCKYFSFNATSLTLLAVTLKIPVDLTADTHGIRDSLARLSCLVFFSTAMANFITSLGSMDDNEMLLNLGALSIMIITVIGNVCIHNIQMRPYFVYFQVFCEEIVATGFMFISLVMFWSSALTILTTRRYIECKYQEMRKIALDEEKVDGPKFPVDKLRLVIKKYWVMAVTGCPQFVMSRSVTCTASGLMCVLLALTIAGLNILKMGLRKDDIFSAYKWSINWILIVQSFGMAFGTIAPAFRWFAAARYKCSDLNRKSFKNELKIETYWIQRLVVWRESSLPLQVRHHKWKKFLHAVRRLVLNCCIGVQILLVWASKLVLLISASFFHHIKQLKIFVIGASNNNGGSESGGDAQ</sequence>
<evidence type="ECO:0000313" key="2">
    <source>
        <dbReference type="EMBL" id="CAI9787309.1"/>
    </source>
</evidence>
<feature type="transmembrane region" description="Helical" evidence="1">
    <location>
        <begin position="281"/>
        <end position="303"/>
    </location>
</feature>
<feature type="transmembrane region" description="Helical" evidence="1">
    <location>
        <begin position="64"/>
        <end position="82"/>
    </location>
</feature>
<dbReference type="AlphaFoldDB" id="A0AAD2AGS9"/>
<name>A0AAD2AGS9_9LAMI</name>
<feature type="transmembrane region" description="Helical" evidence="1">
    <location>
        <begin position="166"/>
        <end position="189"/>
    </location>
</feature>
<keyword evidence="1" id="KW-1133">Transmembrane helix</keyword>
<gene>
    <name evidence="2" type="ORF">FPE_LOCUS34739</name>
</gene>
<evidence type="ECO:0000256" key="1">
    <source>
        <dbReference type="SAM" id="Phobius"/>
    </source>
</evidence>
<feature type="transmembrane region" description="Helical" evidence="1">
    <location>
        <begin position="29"/>
        <end position="52"/>
    </location>
</feature>
<accession>A0AAD2AGS9</accession>
<keyword evidence="3" id="KW-1185">Reference proteome</keyword>
<evidence type="ECO:0000313" key="3">
    <source>
        <dbReference type="Proteomes" id="UP000834106"/>
    </source>
</evidence>
<feature type="transmembrane region" description="Helical" evidence="1">
    <location>
        <begin position="94"/>
        <end position="112"/>
    </location>
</feature>
<dbReference type="PANTHER" id="PTHR35307">
    <property type="entry name" value="PROTEIN, PUTATIVE-RELATED"/>
    <property type="match status" value="1"/>
</dbReference>
<dbReference type="PANTHER" id="PTHR35307:SF3">
    <property type="entry name" value="DUF4220 DOMAIN-CONTAINING PROTEIN"/>
    <property type="match status" value="1"/>
</dbReference>
<dbReference type="EMBL" id="OU503058">
    <property type="protein sequence ID" value="CAI9787309.1"/>
    <property type="molecule type" value="Genomic_DNA"/>
</dbReference>
<proteinExistence type="predicted"/>
<protein>
    <submittedName>
        <fullName evidence="2">Uncharacterized protein</fullName>
    </submittedName>
</protein>
<feature type="transmembrane region" description="Helical" evidence="1">
    <location>
        <begin position="124"/>
        <end position="146"/>
    </location>
</feature>
<feature type="transmembrane region" description="Helical" evidence="1">
    <location>
        <begin position="358"/>
        <end position="385"/>
    </location>
</feature>
<dbReference type="Proteomes" id="UP000834106">
    <property type="component" value="Chromosome 23"/>
</dbReference>
<reference evidence="2" key="1">
    <citation type="submission" date="2023-05" db="EMBL/GenBank/DDBJ databases">
        <authorList>
            <person name="Huff M."/>
        </authorList>
    </citation>
    <scope>NUCLEOTIDE SEQUENCE</scope>
</reference>
<organism evidence="2 3">
    <name type="scientific">Fraxinus pennsylvanica</name>
    <dbReference type="NCBI Taxonomy" id="56036"/>
    <lineage>
        <taxon>Eukaryota</taxon>
        <taxon>Viridiplantae</taxon>
        <taxon>Streptophyta</taxon>
        <taxon>Embryophyta</taxon>
        <taxon>Tracheophyta</taxon>
        <taxon>Spermatophyta</taxon>
        <taxon>Magnoliopsida</taxon>
        <taxon>eudicotyledons</taxon>
        <taxon>Gunneridae</taxon>
        <taxon>Pentapetalae</taxon>
        <taxon>asterids</taxon>
        <taxon>lamiids</taxon>
        <taxon>Lamiales</taxon>
        <taxon>Oleaceae</taxon>
        <taxon>Oleeae</taxon>
        <taxon>Fraxinus</taxon>
    </lineage>
</organism>